<sequence>MRGRKSYNIRNIEAHIHNIHQVQEPIFRPIAEPSFLLNRQLIFNNQVNHKNHNNHNNHLNNDSQIMNEYINAKYGVSRYASNQVSGKMFKKI</sequence>
<accession>A0A6C0KP41</accession>
<dbReference type="AlphaFoldDB" id="A0A6C0KP41"/>
<proteinExistence type="predicted"/>
<protein>
    <submittedName>
        <fullName evidence="1">Uncharacterized protein</fullName>
    </submittedName>
</protein>
<evidence type="ECO:0000313" key="1">
    <source>
        <dbReference type="EMBL" id="QHU18951.1"/>
    </source>
</evidence>
<name>A0A6C0KP41_9ZZZZ</name>
<reference evidence="1" key="1">
    <citation type="journal article" date="2020" name="Nature">
        <title>Giant virus diversity and host interactions through global metagenomics.</title>
        <authorList>
            <person name="Schulz F."/>
            <person name="Roux S."/>
            <person name="Paez-Espino D."/>
            <person name="Jungbluth S."/>
            <person name="Walsh D.A."/>
            <person name="Denef V.J."/>
            <person name="McMahon K.D."/>
            <person name="Konstantinidis K.T."/>
            <person name="Eloe-Fadrosh E.A."/>
            <person name="Kyrpides N.C."/>
            <person name="Woyke T."/>
        </authorList>
    </citation>
    <scope>NUCLEOTIDE SEQUENCE</scope>
    <source>
        <strain evidence="1">GVMAG-S-3300013014-104</strain>
    </source>
</reference>
<dbReference type="EMBL" id="MN740943">
    <property type="protein sequence ID" value="QHU18951.1"/>
    <property type="molecule type" value="Genomic_DNA"/>
</dbReference>
<organism evidence="1">
    <name type="scientific">viral metagenome</name>
    <dbReference type="NCBI Taxonomy" id="1070528"/>
    <lineage>
        <taxon>unclassified sequences</taxon>
        <taxon>metagenomes</taxon>
        <taxon>organismal metagenomes</taxon>
    </lineage>
</organism>